<protein>
    <recommendedName>
        <fullName evidence="1">HTH psq-type domain-containing protein</fullName>
    </recommendedName>
</protein>
<evidence type="ECO:0000313" key="3">
    <source>
        <dbReference type="Proteomes" id="UP000683360"/>
    </source>
</evidence>
<dbReference type="Pfam" id="PF05225">
    <property type="entry name" value="HTH_psq"/>
    <property type="match status" value="1"/>
</dbReference>
<dbReference type="InterPro" id="IPR009057">
    <property type="entry name" value="Homeodomain-like_sf"/>
</dbReference>
<reference evidence="2" key="1">
    <citation type="submission" date="2021-03" db="EMBL/GenBank/DDBJ databases">
        <authorList>
            <person name="Bekaert M."/>
        </authorList>
    </citation>
    <scope>NUCLEOTIDE SEQUENCE</scope>
</reference>
<name>A0A8S3R9Y6_MYTED</name>
<dbReference type="InterPro" id="IPR007889">
    <property type="entry name" value="HTH_Psq"/>
</dbReference>
<evidence type="ECO:0000313" key="2">
    <source>
        <dbReference type="EMBL" id="CAG2203648.1"/>
    </source>
</evidence>
<dbReference type="SUPFAM" id="SSF46689">
    <property type="entry name" value="Homeodomain-like"/>
    <property type="match status" value="1"/>
</dbReference>
<dbReference type="EMBL" id="CAJPWZ010000927">
    <property type="protein sequence ID" value="CAG2203648.1"/>
    <property type="molecule type" value="Genomic_DNA"/>
</dbReference>
<comment type="caution">
    <text evidence="2">The sequence shown here is derived from an EMBL/GenBank/DDBJ whole genome shotgun (WGS) entry which is preliminary data.</text>
</comment>
<feature type="domain" description="HTH psq-type" evidence="1">
    <location>
        <begin position="18"/>
        <end position="47"/>
    </location>
</feature>
<evidence type="ECO:0000259" key="1">
    <source>
        <dbReference type="Pfam" id="PF05225"/>
    </source>
</evidence>
<sequence>MLKAKRKLNILKYDLKSLENAVDSVKSGQMSVRKAAEHYNVPKLTVGDRVTGKRHRGKDWWQNFKERHTDLVIRKPDRTGSLRCRMMNRQKVEEYFHAFEKTLIEKDIAKKPTMIWNMDETGKSFEHDPVKVLAEKGTTNVPGRTSAMSKHVTIIACANAEGHKMSSLLIVTGKTERSVL</sequence>
<dbReference type="Gene3D" id="1.10.10.60">
    <property type="entry name" value="Homeodomain-like"/>
    <property type="match status" value="1"/>
</dbReference>
<gene>
    <name evidence="2" type="ORF">MEDL_18190</name>
</gene>
<accession>A0A8S3R9Y6</accession>
<organism evidence="2 3">
    <name type="scientific">Mytilus edulis</name>
    <name type="common">Blue mussel</name>
    <dbReference type="NCBI Taxonomy" id="6550"/>
    <lineage>
        <taxon>Eukaryota</taxon>
        <taxon>Metazoa</taxon>
        <taxon>Spiralia</taxon>
        <taxon>Lophotrochozoa</taxon>
        <taxon>Mollusca</taxon>
        <taxon>Bivalvia</taxon>
        <taxon>Autobranchia</taxon>
        <taxon>Pteriomorphia</taxon>
        <taxon>Mytilida</taxon>
        <taxon>Mytiloidea</taxon>
        <taxon>Mytilidae</taxon>
        <taxon>Mytilinae</taxon>
        <taxon>Mytilus</taxon>
    </lineage>
</organism>
<dbReference type="GO" id="GO:0003677">
    <property type="term" value="F:DNA binding"/>
    <property type="evidence" value="ECO:0007669"/>
    <property type="project" value="InterPro"/>
</dbReference>
<proteinExistence type="predicted"/>
<dbReference type="AlphaFoldDB" id="A0A8S3R9Y6"/>
<dbReference type="Proteomes" id="UP000683360">
    <property type="component" value="Unassembled WGS sequence"/>
</dbReference>
<keyword evidence="3" id="KW-1185">Reference proteome</keyword>
<dbReference type="OrthoDB" id="6273063at2759"/>